<organism evidence="2">
    <name type="scientific">Neodiprion lecontei</name>
    <name type="common">Redheaded pine sawfly</name>
    <dbReference type="NCBI Taxonomy" id="441921"/>
    <lineage>
        <taxon>Eukaryota</taxon>
        <taxon>Metazoa</taxon>
        <taxon>Ecdysozoa</taxon>
        <taxon>Arthropoda</taxon>
        <taxon>Hexapoda</taxon>
        <taxon>Insecta</taxon>
        <taxon>Pterygota</taxon>
        <taxon>Neoptera</taxon>
        <taxon>Endopterygota</taxon>
        <taxon>Hymenoptera</taxon>
        <taxon>Tenthredinoidea</taxon>
        <taxon>Diprionidae</taxon>
        <taxon>Diprioninae</taxon>
        <taxon>Neodiprion</taxon>
    </lineage>
</organism>
<dbReference type="GO" id="GO:0045786">
    <property type="term" value="P:negative regulation of cell cycle"/>
    <property type="evidence" value="ECO:0007669"/>
    <property type="project" value="TreeGrafter"/>
</dbReference>
<protein>
    <submittedName>
        <fullName evidence="2">Nuclear protein 1</fullName>
    </submittedName>
</protein>
<dbReference type="OrthoDB" id="10030453at2759"/>
<proteinExistence type="predicted"/>
<keyword evidence="1" id="KW-1185">Reference proteome</keyword>
<dbReference type="GO" id="GO:0006357">
    <property type="term" value="P:regulation of transcription by RNA polymerase II"/>
    <property type="evidence" value="ECO:0007669"/>
    <property type="project" value="TreeGrafter"/>
</dbReference>
<dbReference type="KEGG" id="nlo:107219302"/>
<dbReference type="Pfam" id="PF10195">
    <property type="entry name" value="Phospho_p8"/>
    <property type="match status" value="1"/>
</dbReference>
<dbReference type="GeneID" id="107219302"/>
<dbReference type="InterPro" id="IPR018792">
    <property type="entry name" value="NUPR1-like"/>
</dbReference>
<dbReference type="InParanoid" id="A0A6J0BFN1"/>
<dbReference type="Proteomes" id="UP000829291">
    <property type="component" value="Chromosome 5"/>
</dbReference>
<accession>A0A6J0BFN1</accession>
<evidence type="ECO:0000313" key="2">
    <source>
        <dbReference type="RefSeq" id="XP_015512982.1"/>
    </source>
</evidence>
<dbReference type="GO" id="GO:0008285">
    <property type="term" value="P:negative regulation of cell population proliferation"/>
    <property type="evidence" value="ECO:0007669"/>
    <property type="project" value="TreeGrafter"/>
</dbReference>
<reference evidence="2" key="1">
    <citation type="submission" date="2025-08" db="UniProtKB">
        <authorList>
            <consortium name="RefSeq"/>
        </authorList>
    </citation>
    <scope>IDENTIFICATION</scope>
    <source>
        <tissue evidence="2">Thorax and Abdomen</tissue>
    </source>
</reference>
<name>A0A6J0BFN1_NEOLC</name>
<evidence type="ECO:0000313" key="1">
    <source>
        <dbReference type="Proteomes" id="UP000829291"/>
    </source>
</evidence>
<dbReference type="PANTHER" id="PTHR17149:SF4">
    <property type="entry name" value="RH17958P"/>
    <property type="match status" value="1"/>
</dbReference>
<gene>
    <name evidence="2" type="primary">LOC107219302</name>
</gene>
<sequence>MSEQHFDKYEHFNYDHDKHIFTGHSGKQRSKREVADHTNHFDPSGHSRKILTKLINTEHNKRVPVKAASPTTKV</sequence>
<dbReference type="GO" id="GO:0005634">
    <property type="term" value="C:nucleus"/>
    <property type="evidence" value="ECO:0007669"/>
    <property type="project" value="TreeGrafter"/>
</dbReference>
<dbReference type="PANTHER" id="PTHR17149">
    <property type="entry name" value="NUCLEAR PROTEIN 1 AND 2"/>
    <property type="match status" value="1"/>
</dbReference>
<dbReference type="FunCoup" id="A0A6J0BFN1">
    <property type="interactions" value="112"/>
</dbReference>
<dbReference type="RefSeq" id="XP_015512982.1">
    <property type="nucleotide sequence ID" value="XM_015657496.2"/>
</dbReference>
<dbReference type="AlphaFoldDB" id="A0A6J0BFN1"/>